<dbReference type="Pfam" id="PF02614">
    <property type="entry name" value="UxaC"/>
    <property type="match status" value="1"/>
</dbReference>
<dbReference type="GO" id="GO:0008880">
    <property type="term" value="F:glucuronate isomerase activity"/>
    <property type="evidence" value="ECO:0007669"/>
    <property type="project" value="UniProtKB-EC"/>
</dbReference>
<dbReference type="PANTHER" id="PTHR30068">
    <property type="entry name" value="URONATE ISOMERASE"/>
    <property type="match status" value="1"/>
</dbReference>
<evidence type="ECO:0000256" key="2">
    <source>
        <dbReference type="ARBA" id="ARBA00004892"/>
    </source>
</evidence>
<dbReference type="InterPro" id="IPR032466">
    <property type="entry name" value="Metal_Hydrolase"/>
</dbReference>
<reference evidence="8" key="1">
    <citation type="submission" date="2024-05" db="EMBL/GenBank/DDBJ databases">
        <authorList>
            <person name="Jung D.-H."/>
        </authorList>
    </citation>
    <scope>NUCLEOTIDE SEQUENCE</scope>
    <source>
        <strain evidence="8">JA-25</strain>
    </source>
</reference>
<comment type="similarity">
    <text evidence="3 7">Belongs to the metallo-dependent hydrolases superfamily. Uronate isomerase family.</text>
</comment>
<dbReference type="EC" id="5.3.1.12" evidence="4 7"/>
<name>A0ABX0QLC0_9BACT</name>
<proteinExistence type="inferred from homology"/>
<dbReference type="EMBL" id="WAEL01000011">
    <property type="protein sequence ID" value="NID13239.1"/>
    <property type="molecule type" value="Genomic_DNA"/>
</dbReference>
<comment type="catalytic activity">
    <reaction evidence="1 7">
        <text>D-glucuronate = D-fructuronate</text>
        <dbReference type="Rhea" id="RHEA:13049"/>
        <dbReference type="ChEBI" id="CHEBI:58720"/>
        <dbReference type="ChEBI" id="CHEBI:59863"/>
        <dbReference type="EC" id="5.3.1.12"/>
    </reaction>
</comment>
<dbReference type="Gene3D" id="3.20.20.140">
    <property type="entry name" value="Metal-dependent hydrolases"/>
    <property type="match status" value="1"/>
</dbReference>
<comment type="caution">
    <text evidence="8">The sequence shown here is derived from an EMBL/GenBank/DDBJ whole genome shotgun (WGS) entry which is preliminary data.</text>
</comment>
<dbReference type="HAMAP" id="MF_00675">
    <property type="entry name" value="UxaC"/>
    <property type="match status" value="1"/>
</dbReference>
<organism evidence="8 9">
    <name type="scientific">Fibrivirga algicola</name>
    <dbReference type="NCBI Taxonomy" id="2950420"/>
    <lineage>
        <taxon>Bacteria</taxon>
        <taxon>Pseudomonadati</taxon>
        <taxon>Bacteroidota</taxon>
        <taxon>Cytophagia</taxon>
        <taxon>Cytophagales</taxon>
        <taxon>Spirosomataceae</taxon>
        <taxon>Fibrivirga</taxon>
    </lineage>
</organism>
<dbReference type="SUPFAM" id="SSF51556">
    <property type="entry name" value="Metallo-dependent hydrolases"/>
    <property type="match status" value="1"/>
</dbReference>
<evidence type="ECO:0000256" key="6">
    <source>
        <dbReference type="ARBA" id="ARBA00023235"/>
    </source>
</evidence>
<gene>
    <name evidence="7 8" type="primary">uxaC</name>
    <name evidence="8" type="ORF">F7231_23915</name>
</gene>
<dbReference type="Gene3D" id="1.10.2020.10">
    <property type="entry name" value="uronate isomerase, domain 2, chain A"/>
    <property type="match status" value="1"/>
</dbReference>
<evidence type="ECO:0000256" key="3">
    <source>
        <dbReference type="ARBA" id="ARBA00008397"/>
    </source>
</evidence>
<keyword evidence="9" id="KW-1185">Reference proteome</keyword>
<dbReference type="InterPro" id="IPR003766">
    <property type="entry name" value="Uronate_isomerase"/>
</dbReference>
<dbReference type="NCBIfam" id="NF002794">
    <property type="entry name" value="PRK02925.1"/>
    <property type="match status" value="1"/>
</dbReference>
<sequence>MTLTPTTIDPFISDNFVLESEPARALYFDYVRDLPIVDYHNHLPPNEIADNKRYANLTEIWLKGDHYKWRAMRANGVPEELITGNRDDWDKFLAWAKTVPYTMRNPLQHWTQMELKHPFGIDDLLTGQNARYVYDACNEQLHTRLTARTLMDVHNVQVVCTTDDPTDDLRYHSQYAAEGQALKMFPTFRPDTLLPANTEAWRQQVARLTDVSGIAVTDLDSLLAALTSRIDAFHALGCLASDHGLERMPLVSERTSALETACKQLLTGQTAPDSDTIDLLQGYVLLELCREYAKRGWVQQFHLGALRNVSTRLFNSLGVNVGGDSMGDWSQTQRLAQFLNMLDRDGQLTKTVLYNLNPADNETFATMIGNFQDGTTPGKIQWGSGWWFLDQKDGMEKQLNTLSNMGLISRFIGMVTDSRSFLSFSRHDYFRRILCNLIGQDIQRGLLPNDLPWLGQMAANISYHNTVDYFGWTIQ</sequence>
<evidence type="ECO:0000256" key="7">
    <source>
        <dbReference type="HAMAP-Rule" id="MF_00675"/>
    </source>
</evidence>
<keyword evidence="6 7" id="KW-0413">Isomerase</keyword>
<evidence type="ECO:0000256" key="4">
    <source>
        <dbReference type="ARBA" id="ARBA00012546"/>
    </source>
</evidence>
<comment type="catalytic activity">
    <reaction evidence="7">
        <text>aldehydo-D-galacturonate = keto-D-tagaturonate</text>
        <dbReference type="Rhea" id="RHEA:27702"/>
        <dbReference type="ChEBI" id="CHEBI:12952"/>
        <dbReference type="ChEBI" id="CHEBI:17886"/>
    </reaction>
</comment>
<protein>
    <recommendedName>
        <fullName evidence="5 7">Uronate isomerase</fullName>
        <ecNumber evidence="4 7">5.3.1.12</ecNumber>
    </recommendedName>
    <alternativeName>
        <fullName evidence="7">Glucuronate isomerase</fullName>
    </alternativeName>
    <alternativeName>
        <fullName evidence="7">Uronic isomerase</fullName>
    </alternativeName>
</protein>
<dbReference type="PANTHER" id="PTHR30068:SF4">
    <property type="entry name" value="URONATE ISOMERASE"/>
    <property type="match status" value="1"/>
</dbReference>
<comment type="pathway">
    <text evidence="2 7">Carbohydrate metabolism; pentose and glucuronate interconversion.</text>
</comment>
<dbReference type="RefSeq" id="WP_166693832.1">
    <property type="nucleotide sequence ID" value="NZ_WAEL01000011.1"/>
</dbReference>
<evidence type="ECO:0000313" key="9">
    <source>
        <dbReference type="Proteomes" id="UP000606008"/>
    </source>
</evidence>
<dbReference type="Proteomes" id="UP000606008">
    <property type="component" value="Unassembled WGS sequence"/>
</dbReference>
<evidence type="ECO:0000313" key="8">
    <source>
        <dbReference type="EMBL" id="NID13239.1"/>
    </source>
</evidence>
<evidence type="ECO:0000256" key="1">
    <source>
        <dbReference type="ARBA" id="ARBA00001165"/>
    </source>
</evidence>
<accession>A0ABX0QLC0</accession>
<evidence type="ECO:0000256" key="5">
    <source>
        <dbReference type="ARBA" id="ARBA00020555"/>
    </source>
</evidence>